<dbReference type="EMBL" id="FMJD01000004">
    <property type="protein sequence ID" value="SCM73722.1"/>
    <property type="molecule type" value="Genomic_DNA"/>
</dbReference>
<proteinExistence type="predicted"/>
<evidence type="ECO:0008006" key="2">
    <source>
        <dbReference type="Google" id="ProtNLM"/>
    </source>
</evidence>
<evidence type="ECO:0000313" key="1">
    <source>
        <dbReference type="EMBL" id="SCM73722.1"/>
    </source>
</evidence>
<reference evidence="1" key="1">
    <citation type="submission" date="2016-08" db="EMBL/GenBank/DDBJ databases">
        <authorList>
            <person name="Seilhamer J.J."/>
        </authorList>
    </citation>
    <scope>NUCLEOTIDE SEQUENCE</scope>
    <source>
        <strain evidence="1">86</strain>
    </source>
</reference>
<organism evidence="1">
    <name type="scientific">uncultured Pleomorphomonas sp</name>
    <dbReference type="NCBI Taxonomy" id="442121"/>
    <lineage>
        <taxon>Bacteria</taxon>
        <taxon>Pseudomonadati</taxon>
        <taxon>Pseudomonadota</taxon>
        <taxon>Alphaproteobacteria</taxon>
        <taxon>Hyphomicrobiales</taxon>
        <taxon>Pleomorphomonadaceae</taxon>
        <taxon>Pleomorphomonas</taxon>
        <taxon>environmental samples</taxon>
    </lineage>
</organism>
<sequence>MILLAVTGIAVSFLAWRLLQGPLFLPFLASRIEAIMTADADGAVVTIGLAGFEIADDLNPELVIRDIRLERPNDVVLSVNEMRVAARWPAPTANVIPVDGVMLDHVLVSDIGPESKLPPLDRVIMAVRRAVEENGLRFFEIRSFGFGVERPGKARRDIVSDVSVTGSVRDGRVIEAQAIGLGASGAVSVRLAADLPAPGAPIVVNGETRGFDLADIASAAGRDDLDLSGTFGLTGAVTVDPEKGLTAAGWQVTLGPSLHVGDSDLDALAAPVRLDFTWNPEKRAISVNPSPVVLSSGYLLVHGEVVPPRDANQLWTFDVALEGQDVLSGIRTTEGRVAGSYDAKAALFVMDDMHVEGAGISFTAAARASHRDGGSFAVLSGVSPRLPAAALKVLWPTTVAPEVRDWVGKHIHSGLISNATVDLSVRGDRMAGGSVVPDATIAFDFTEGAFMPFDGAPLIHDAIGRGKLSGNRFEIAVDSGWVDLGDGRRLDMGPSTFVVPVVDAKVPDGEVTLRLAGPAAAGIALWNRLPFAEAADFSPDPADVAGDVKADLSIRLPLADDIADTDIVYNGRIDLSGFDPGTPINGRAVTRGNLSIELSDGTAHVSGKALIDGAPADVFLTRPLSGEGEAKSVVKLDLDAAAIKGYGLDLGDMLDGVVSVEMTDNGASRHVSVNLAKADVNLPLVGFRKPAGKPGTLAFDLSARSGGTAVTNLALKAGAAEVEGQVSLDGNGDFVGANLTKFNFSAADRLALKASAGDGALKVTVNGSRLDARSLVGSLLRRTTGTGIPGDMALDLSAAIANVSGEGGEQLDGLNLSSAISGGRINNLSLTVQTSGGGSASATLQPGARGRDLKVEAGEVGRILRFLGVYRRVYGGRATLAGVIDDSGILTAGIDGNHWKVVEEPALAQLSTASRNGPTEGLSTADIGRLIFDVKFGNGVLSIGEGFIRTETAGLTMAGDVDFSRNALRLAGSYLPASQLDSVLAAIPLLGQTIFAGGGRSGLLGVSYRLSGPIDAPSLSVNPLSAIAPGIFRRLFELK</sequence>
<protein>
    <recommendedName>
        <fullName evidence="2">AsmA-like C-terminal domain-containing protein</fullName>
    </recommendedName>
</protein>
<dbReference type="AlphaFoldDB" id="A0A212L825"/>
<accession>A0A212L825</accession>
<name>A0A212L825_9HYPH</name>
<gene>
    <name evidence="1" type="ORF">KL86PLE_120056</name>
</gene>